<dbReference type="InterPro" id="IPR036857">
    <property type="entry name" value="Thyroglobulin_1_sf"/>
</dbReference>
<protein>
    <recommendedName>
        <fullName evidence="4">Thyroglobulin type-1 domain-containing protein</fullName>
    </recommendedName>
</protein>
<dbReference type="SUPFAM" id="SSF57610">
    <property type="entry name" value="Thyroglobulin type-1 domain"/>
    <property type="match status" value="1"/>
</dbReference>
<sequence length="277" mass="31891">MLLLVFFLILLIQSPAGEEITWLCTDKFCEKYPCPELPEQCEDRSRSVLIPSPQPCNCCDHCIIFQAENETCAKIATDLKLPDFMCGPGLFCNKERKCQKFPDNKKDPFFYPNYHCVGDDCYCSVIEDGREKRIFGQFKKDEIEKDKLQCECSLVAYKARKHRIQALPPEFNPATPRCLSNGQFDPLQCIGDKCGCVDEDTGSPDENGFDYNLEALGENHPPCFDKKRHIPGYYTDCERRRYKIIIDRNELFANDTTFMFTKPIACTPDGKYETQTQ</sequence>
<dbReference type="EMBL" id="JARGDH010000005">
    <property type="protein sequence ID" value="KAL0267865.1"/>
    <property type="molecule type" value="Genomic_DNA"/>
</dbReference>
<comment type="caution">
    <text evidence="5">The sequence shown here is derived from an EMBL/GenBank/DDBJ whole genome shotgun (WGS) entry which is preliminary data.</text>
</comment>
<dbReference type="InterPro" id="IPR000716">
    <property type="entry name" value="Thyroglobulin_1"/>
</dbReference>
<feature type="chain" id="PRO_5043609950" description="Thyroglobulin type-1 domain-containing protein" evidence="3">
    <location>
        <begin position="18"/>
        <end position="277"/>
    </location>
</feature>
<organism evidence="5">
    <name type="scientific">Menopon gallinae</name>
    <name type="common">poultry shaft louse</name>
    <dbReference type="NCBI Taxonomy" id="328185"/>
    <lineage>
        <taxon>Eukaryota</taxon>
        <taxon>Metazoa</taxon>
        <taxon>Ecdysozoa</taxon>
        <taxon>Arthropoda</taxon>
        <taxon>Hexapoda</taxon>
        <taxon>Insecta</taxon>
        <taxon>Pterygota</taxon>
        <taxon>Neoptera</taxon>
        <taxon>Paraneoptera</taxon>
        <taxon>Psocodea</taxon>
        <taxon>Troctomorpha</taxon>
        <taxon>Phthiraptera</taxon>
        <taxon>Amblycera</taxon>
        <taxon>Menoponidae</taxon>
        <taxon>Menopon</taxon>
    </lineage>
</organism>
<feature type="domain" description="Thyroglobulin type-1" evidence="4">
    <location>
        <begin position="147"/>
        <end position="223"/>
    </location>
</feature>
<evidence type="ECO:0000313" key="5">
    <source>
        <dbReference type="EMBL" id="KAL0267865.1"/>
    </source>
</evidence>
<keyword evidence="3" id="KW-0732">Signal</keyword>
<name>A0AAW2HDU1_9NEOP</name>
<dbReference type="Pfam" id="PF00086">
    <property type="entry name" value="Thyroglobulin_1"/>
    <property type="match status" value="1"/>
</dbReference>
<proteinExistence type="predicted"/>
<evidence type="ECO:0000256" key="1">
    <source>
        <dbReference type="ARBA" id="ARBA00023157"/>
    </source>
</evidence>
<reference evidence="5" key="1">
    <citation type="journal article" date="2024" name="Gigascience">
        <title>Chromosome-level genome of the poultry shaft louse Menopon gallinae provides insight into the host-switching and adaptive evolution of parasitic lice.</title>
        <authorList>
            <person name="Xu Y."/>
            <person name="Ma L."/>
            <person name="Liu S."/>
            <person name="Liang Y."/>
            <person name="Liu Q."/>
            <person name="He Z."/>
            <person name="Tian L."/>
            <person name="Duan Y."/>
            <person name="Cai W."/>
            <person name="Li H."/>
            <person name="Song F."/>
        </authorList>
    </citation>
    <scope>NUCLEOTIDE SEQUENCE</scope>
    <source>
        <strain evidence="5">Cailab_2023a</strain>
    </source>
</reference>
<dbReference type="Gene3D" id="4.10.800.10">
    <property type="entry name" value="Thyroglobulin type-1"/>
    <property type="match status" value="1"/>
</dbReference>
<comment type="caution">
    <text evidence="2">Lacks conserved residue(s) required for the propagation of feature annotation.</text>
</comment>
<accession>A0AAW2HDU1</accession>
<evidence type="ECO:0000256" key="3">
    <source>
        <dbReference type="SAM" id="SignalP"/>
    </source>
</evidence>
<gene>
    <name evidence="5" type="ORF">PYX00_010016</name>
</gene>
<feature type="signal peptide" evidence="3">
    <location>
        <begin position="1"/>
        <end position="17"/>
    </location>
</feature>
<evidence type="ECO:0000256" key="2">
    <source>
        <dbReference type="PROSITE-ProRule" id="PRU00500"/>
    </source>
</evidence>
<keyword evidence="1" id="KW-1015">Disulfide bond</keyword>
<dbReference type="PROSITE" id="PS51162">
    <property type="entry name" value="THYROGLOBULIN_1_2"/>
    <property type="match status" value="1"/>
</dbReference>
<evidence type="ECO:0000259" key="4">
    <source>
        <dbReference type="PROSITE" id="PS51162"/>
    </source>
</evidence>
<dbReference type="AlphaFoldDB" id="A0AAW2HDU1"/>